<dbReference type="SUPFAM" id="SSF103515">
    <property type="entry name" value="Autotransporter"/>
    <property type="match status" value="1"/>
</dbReference>
<evidence type="ECO:0000313" key="3">
    <source>
        <dbReference type="EMBL" id="GGY76687.1"/>
    </source>
</evidence>
<reference evidence="4" key="1">
    <citation type="journal article" date="2019" name="Int. J. Syst. Evol. Microbiol.">
        <title>The Global Catalogue of Microorganisms (GCM) 10K type strain sequencing project: providing services to taxonomists for standard genome sequencing and annotation.</title>
        <authorList>
            <consortium name="The Broad Institute Genomics Platform"/>
            <consortium name="The Broad Institute Genome Sequencing Center for Infectious Disease"/>
            <person name="Wu L."/>
            <person name="Ma J."/>
        </authorList>
    </citation>
    <scope>NUCLEOTIDE SEQUENCE [LARGE SCALE GENOMIC DNA]</scope>
    <source>
        <strain evidence="4">KCTC 32239</strain>
    </source>
</reference>
<dbReference type="PROSITE" id="PS51208">
    <property type="entry name" value="AUTOTRANSPORTER"/>
    <property type="match status" value="1"/>
</dbReference>
<protein>
    <recommendedName>
        <fullName evidence="2">Autotransporter domain-containing protein</fullName>
    </recommendedName>
</protein>
<dbReference type="Proteomes" id="UP000619761">
    <property type="component" value="Unassembled WGS sequence"/>
</dbReference>
<gene>
    <name evidence="3" type="ORF">GCM10011613_21480</name>
</gene>
<comment type="caution">
    <text evidence="3">The sequence shown here is derived from an EMBL/GenBank/DDBJ whole genome shotgun (WGS) entry which is preliminary data.</text>
</comment>
<feature type="domain" description="Autotransporter" evidence="2">
    <location>
        <begin position="191"/>
        <end position="498"/>
    </location>
</feature>
<feature type="signal peptide" evidence="1">
    <location>
        <begin position="1"/>
        <end position="22"/>
    </location>
</feature>
<keyword evidence="1" id="KW-0732">Signal</keyword>
<evidence type="ECO:0000256" key="1">
    <source>
        <dbReference type="SAM" id="SignalP"/>
    </source>
</evidence>
<dbReference type="SMART" id="SM00869">
    <property type="entry name" value="Autotransporter"/>
    <property type="match status" value="1"/>
</dbReference>
<accession>A0ABQ3B4J7</accession>
<name>A0ABQ3B4J7_9GAMM</name>
<dbReference type="InterPro" id="IPR006315">
    <property type="entry name" value="OM_autotransptr_brl_dom"/>
</dbReference>
<dbReference type="Pfam" id="PF03797">
    <property type="entry name" value="Autotransporter"/>
    <property type="match status" value="1"/>
</dbReference>
<evidence type="ECO:0000259" key="2">
    <source>
        <dbReference type="PROSITE" id="PS51208"/>
    </source>
</evidence>
<dbReference type="InterPro" id="IPR005546">
    <property type="entry name" value="Autotransporte_beta"/>
</dbReference>
<dbReference type="NCBIfam" id="TIGR01414">
    <property type="entry name" value="autotrans_barl"/>
    <property type="match status" value="1"/>
</dbReference>
<dbReference type="EMBL" id="BMYZ01000002">
    <property type="protein sequence ID" value="GGY76687.1"/>
    <property type="molecule type" value="Genomic_DNA"/>
</dbReference>
<dbReference type="RefSeq" id="WP_189418498.1">
    <property type="nucleotide sequence ID" value="NZ_BMYZ01000002.1"/>
</dbReference>
<proteinExistence type="predicted"/>
<keyword evidence="4" id="KW-1185">Reference proteome</keyword>
<dbReference type="InterPro" id="IPR036709">
    <property type="entry name" value="Autotransporte_beta_dom_sf"/>
</dbReference>
<evidence type="ECO:0000313" key="4">
    <source>
        <dbReference type="Proteomes" id="UP000619761"/>
    </source>
</evidence>
<organism evidence="3 4">
    <name type="scientific">Cellvibrio zantedeschiae</name>
    <dbReference type="NCBI Taxonomy" id="1237077"/>
    <lineage>
        <taxon>Bacteria</taxon>
        <taxon>Pseudomonadati</taxon>
        <taxon>Pseudomonadota</taxon>
        <taxon>Gammaproteobacteria</taxon>
        <taxon>Cellvibrionales</taxon>
        <taxon>Cellvibrionaceae</taxon>
        <taxon>Cellvibrio</taxon>
    </lineage>
</organism>
<feature type="chain" id="PRO_5045480312" description="Autotransporter domain-containing protein" evidence="1">
    <location>
        <begin position="23"/>
        <end position="498"/>
    </location>
</feature>
<sequence length="498" mass="53855">MKKITQGLALVAVGVCSAPAHAGLAQLIDSFSNELENRSARAALQTYQDLIANAGCFDAMRAPAIVSANGNTTPTASCTGQSYQLFKNVRAIVHTANELTNDGPTQFSLGLDKRGLGLALRWDAAEEYSAHGSLSGDYLRGQISSLSSRLTALRFGAQGFHLNAIGFYDDQSRFAQNNGMIEGGGAGDAVEAYSPWGGFINYSAAKGAKAPTSLEDAFSFKGNQFNGGLDYRINSRWVVGSLVSYLDQRVDFDSSKSTVSGNVEASGFSVFPFVMYQREYFYASASAGYQALNFDSLRAIRYPSLNPDIPSPNTETVASTDAKNTSLFLSAGYNFSYKNISLEPFVNINATQIKIDRFVERDVKKSAFDLVVADQSINTTTSTLGASLRYTFTPSFAVITPYLSYELVKQSQDEQRTIAARYVNAASQANTFAVPTDVIDDAYNINTFGVSAVLVGGHQKTVDGVVAGGVQGFVQYKQIKNLDNYKVDIIELGLRYEF</sequence>
<dbReference type="Gene3D" id="2.40.128.130">
    <property type="entry name" value="Autotransporter beta-domain"/>
    <property type="match status" value="1"/>
</dbReference>